<accession>A0ACA9R3X2</accession>
<gene>
    <name evidence="1" type="ORF">ACOLOM_LOCUS14067</name>
</gene>
<organism evidence="1 2">
    <name type="scientific">Acaulospora colombiana</name>
    <dbReference type="NCBI Taxonomy" id="27376"/>
    <lineage>
        <taxon>Eukaryota</taxon>
        <taxon>Fungi</taxon>
        <taxon>Fungi incertae sedis</taxon>
        <taxon>Mucoromycota</taxon>
        <taxon>Glomeromycotina</taxon>
        <taxon>Glomeromycetes</taxon>
        <taxon>Diversisporales</taxon>
        <taxon>Acaulosporaceae</taxon>
        <taxon>Acaulospora</taxon>
    </lineage>
</organism>
<evidence type="ECO:0000313" key="1">
    <source>
        <dbReference type="EMBL" id="CAG8775647.1"/>
    </source>
</evidence>
<dbReference type="Proteomes" id="UP000789525">
    <property type="component" value="Unassembled WGS sequence"/>
</dbReference>
<comment type="caution">
    <text evidence="1">The sequence shown here is derived from an EMBL/GenBank/DDBJ whole genome shotgun (WGS) entry which is preliminary data.</text>
</comment>
<keyword evidence="2" id="KW-1185">Reference proteome</keyword>
<feature type="non-terminal residue" evidence="1">
    <location>
        <position position="1"/>
    </location>
</feature>
<feature type="non-terminal residue" evidence="1">
    <location>
        <position position="122"/>
    </location>
</feature>
<protein>
    <submittedName>
        <fullName evidence="1">11950_t:CDS:1</fullName>
    </submittedName>
</protein>
<reference evidence="1" key="1">
    <citation type="submission" date="2021-06" db="EMBL/GenBank/DDBJ databases">
        <authorList>
            <person name="Kallberg Y."/>
            <person name="Tangrot J."/>
            <person name="Rosling A."/>
        </authorList>
    </citation>
    <scope>NUCLEOTIDE SEQUENCE</scope>
    <source>
        <strain evidence="1">CL356</strain>
    </source>
</reference>
<sequence>ASLWNRSLAADLQRLLPSQTATSLIRSSNLTLLNSGKLQTPISFNELIPTSTWPQKIMEIEILREFMHRLEMDTGTQRRPSLLDQALIMNRVLAILLGVLGMDLEEAATTFVQLCTAVFPKD</sequence>
<dbReference type="EMBL" id="CAJVPT010067902">
    <property type="protein sequence ID" value="CAG8775647.1"/>
    <property type="molecule type" value="Genomic_DNA"/>
</dbReference>
<proteinExistence type="predicted"/>
<name>A0ACA9R3X2_9GLOM</name>
<evidence type="ECO:0000313" key="2">
    <source>
        <dbReference type="Proteomes" id="UP000789525"/>
    </source>
</evidence>